<comment type="subcellular location">
    <subcellularLocation>
        <location evidence="1">Cytoplasm</location>
    </subcellularLocation>
</comment>
<feature type="region of interest" description="Disordered" evidence="8">
    <location>
        <begin position="1"/>
        <end position="27"/>
    </location>
</feature>
<feature type="region of interest" description="Disordered" evidence="8">
    <location>
        <begin position="348"/>
        <end position="368"/>
    </location>
</feature>
<protein>
    <recommendedName>
        <fullName evidence="3">Hsp90 co-chaperone Cdc37</fullName>
    </recommendedName>
    <alternativeName>
        <fullName evidence="6">Hsp90 chaperone protein kinase-targeting subunit</fullName>
    </alternativeName>
</protein>
<dbReference type="Gene3D" id="6.10.140.250">
    <property type="match status" value="1"/>
</dbReference>
<organism evidence="12 13">
    <name type="scientific">Ignelater luminosus</name>
    <name type="common">Cucubano</name>
    <name type="synonym">Pyrophorus luminosus</name>
    <dbReference type="NCBI Taxonomy" id="2038154"/>
    <lineage>
        <taxon>Eukaryota</taxon>
        <taxon>Metazoa</taxon>
        <taxon>Ecdysozoa</taxon>
        <taxon>Arthropoda</taxon>
        <taxon>Hexapoda</taxon>
        <taxon>Insecta</taxon>
        <taxon>Pterygota</taxon>
        <taxon>Neoptera</taxon>
        <taxon>Endopterygota</taxon>
        <taxon>Coleoptera</taxon>
        <taxon>Polyphaga</taxon>
        <taxon>Elateriformia</taxon>
        <taxon>Elateroidea</taxon>
        <taxon>Elateridae</taxon>
        <taxon>Agrypninae</taxon>
        <taxon>Pyrophorini</taxon>
        <taxon>Ignelater</taxon>
    </lineage>
</organism>
<comment type="similarity">
    <text evidence="2">Belongs to the CDC37 family.</text>
</comment>
<dbReference type="SMART" id="SM01070">
    <property type="entry name" value="CDC37_M"/>
    <property type="match status" value="1"/>
</dbReference>
<accession>A0A8K0FZP4</accession>
<sequence length="368" mass="43150">MVDYSKWKDIEISDDEDETHPNIDTPSLFRWRHQARVERMEERKKELEEHNKKKTEHTKKLNEAKSKLVDAEKSGTTEVEDLKKALKELEEEDSRLKKQDEELQKKEKKTPWNVDTISKDGFAKTVINKKPARPKEENLTEEEREARMKKFIKENEKDLKHFGMLRRYEDSRAFLKSHGQLVCEDTANYLVIWCINLEMEEKHELMAHVAHQTICMQYILELAKQLDYDPRACLDAFFSKIQIAEPEYKASFEDELRQFKERIRKRAAEKVEEAIREAEEEERKKRLGPGGLDPVEVFETLPDELKKCFESQNIALLQETIAKMNEEDAKYHMKRCVDSGLWIPDANKAKDEAGDASSSTSPAEEVTS</sequence>
<dbReference type="InterPro" id="IPR013855">
    <property type="entry name" value="Cdc37_N_dom"/>
</dbReference>
<evidence type="ECO:0000256" key="8">
    <source>
        <dbReference type="SAM" id="MobiDB-lite"/>
    </source>
</evidence>
<feature type="compositionally biased region" description="Basic and acidic residues" evidence="8">
    <location>
        <begin position="1"/>
        <end position="11"/>
    </location>
</feature>
<dbReference type="Pfam" id="PF08565">
    <property type="entry name" value="CDC37_M"/>
    <property type="match status" value="1"/>
</dbReference>
<dbReference type="Gene3D" id="1.20.58.610">
    <property type="entry name" value="Cdc37, Hsp90 binding domain"/>
    <property type="match status" value="1"/>
</dbReference>
<keyword evidence="5" id="KW-0143">Chaperone</keyword>
<dbReference type="GO" id="GO:0005737">
    <property type="term" value="C:cytoplasm"/>
    <property type="evidence" value="ECO:0007669"/>
    <property type="project" value="UniProtKB-SubCell"/>
</dbReference>
<comment type="caution">
    <text evidence="12">The sequence shown here is derived from an EMBL/GenBank/DDBJ whole genome shotgun (WGS) entry which is preliminary data.</text>
</comment>
<dbReference type="Proteomes" id="UP000801492">
    <property type="component" value="Unassembled WGS sequence"/>
</dbReference>
<keyword evidence="13" id="KW-1185">Reference proteome</keyword>
<feature type="region of interest" description="Disordered" evidence="8">
    <location>
        <begin position="41"/>
        <end position="79"/>
    </location>
</feature>
<dbReference type="GO" id="GO:0051082">
    <property type="term" value="F:unfolded protein binding"/>
    <property type="evidence" value="ECO:0007669"/>
    <property type="project" value="TreeGrafter"/>
</dbReference>
<dbReference type="PANTHER" id="PTHR12800:SF4">
    <property type="entry name" value="HSP90 CO-CHAPERONE CDC37"/>
    <property type="match status" value="1"/>
</dbReference>
<feature type="domain" description="Cdc37 C-terminal" evidence="9">
    <location>
        <begin position="286"/>
        <end position="367"/>
    </location>
</feature>
<dbReference type="GO" id="GO:0019901">
    <property type="term" value="F:protein kinase binding"/>
    <property type="evidence" value="ECO:0007669"/>
    <property type="project" value="InterPro"/>
</dbReference>
<feature type="domain" description="Cdc37 N-terminal" evidence="11">
    <location>
        <begin position="1"/>
        <end position="125"/>
    </location>
</feature>
<dbReference type="Pfam" id="PF03234">
    <property type="entry name" value="CDC37_N"/>
    <property type="match status" value="1"/>
</dbReference>
<evidence type="ECO:0000259" key="10">
    <source>
        <dbReference type="SMART" id="SM01070"/>
    </source>
</evidence>
<dbReference type="AlphaFoldDB" id="A0A8K0FZP4"/>
<feature type="compositionally biased region" description="Polar residues" evidence="8">
    <location>
        <begin position="356"/>
        <end position="368"/>
    </location>
</feature>
<proteinExistence type="inferred from homology"/>
<evidence type="ECO:0000256" key="7">
    <source>
        <dbReference type="SAM" id="Coils"/>
    </source>
</evidence>
<evidence type="ECO:0000313" key="12">
    <source>
        <dbReference type="EMBL" id="KAF2880756.1"/>
    </source>
</evidence>
<feature type="compositionally biased region" description="Basic and acidic residues" evidence="8">
    <location>
        <begin position="41"/>
        <end position="51"/>
    </location>
</feature>
<evidence type="ECO:0000256" key="4">
    <source>
        <dbReference type="ARBA" id="ARBA00022490"/>
    </source>
</evidence>
<evidence type="ECO:0000259" key="9">
    <source>
        <dbReference type="SMART" id="SM01069"/>
    </source>
</evidence>
<dbReference type="SMART" id="SM01069">
    <property type="entry name" value="CDC37_C"/>
    <property type="match status" value="1"/>
</dbReference>
<dbReference type="GO" id="GO:0031072">
    <property type="term" value="F:heat shock protein binding"/>
    <property type="evidence" value="ECO:0007669"/>
    <property type="project" value="TreeGrafter"/>
</dbReference>
<dbReference type="FunFam" id="1.20.58.610:FF:000001">
    <property type="entry name" value="Hsp90 co-chaperone Cdc37-like 1"/>
    <property type="match status" value="1"/>
</dbReference>
<dbReference type="SUPFAM" id="SSF101391">
    <property type="entry name" value="Hsp90 co-chaperone CDC37"/>
    <property type="match status" value="1"/>
</dbReference>
<dbReference type="InterPro" id="IPR013873">
    <property type="entry name" value="Cdc37_C"/>
</dbReference>
<gene>
    <name evidence="12" type="ORF">ILUMI_25428</name>
</gene>
<dbReference type="PANTHER" id="PTHR12800">
    <property type="entry name" value="CDC37-RELATED"/>
    <property type="match status" value="1"/>
</dbReference>
<reference evidence="12" key="1">
    <citation type="submission" date="2019-08" db="EMBL/GenBank/DDBJ databases">
        <title>The genome of the North American firefly Photinus pyralis.</title>
        <authorList>
            <consortium name="Photinus pyralis genome working group"/>
            <person name="Fallon T.R."/>
            <person name="Sander Lower S.E."/>
            <person name="Weng J.-K."/>
        </authorList>
    </citation>
    <scope>NUCLEOTIDE SEQUENCE</scope>
    <source>
        <strain evidence="12">TRF0915ILg1</strain>
        <tissue evidence="12">Whole body</tissue>
    </source>
</reference>
<dbReference type="GO" id="GO:0050821">
    <property type="term" value="P:protein stabilization"/>
    <property type="evidence" value="ECO:0007669"/>
    <property type="project" value="TreeGrafter"/>
</dbReference>
<keyword evidence="4" id="KW-0963">Cytoplasm</keyword>
<keyword evidence="7" id="KW-0175">Coiled coil</keyword>
<dbReference type="EMBL" id="VTPC01090915">
    <property type="protein sequence ID" value="KAF2880756.1"/>
    <property type="molecule type" value="Genomic_DNA"/>
</dbReference>
<feature type="domain" description="Cdc37 Hsp90 binding" evidence="10">
    <location>
        <begin position="118"/>
        <end position="282"/>
    </location>
</feature>
<dbReference type="GO" id="GO:0051087">
    <property type="term" value="F:protein-folding chaperone binding"/>
    <property type="evidence" value="ECO:0007669"/>
    <property type="project" value="TreeGrafter"/>
</dbReference>
<evidence type="ECO:0000256" key="3">
    <source>
        <dbReference type="ARBA" id="ARBA00020496"/>
    </source>
</evidence>
<dbReference type="GO" id="GO:0006457">
    <property type="term" value="P:protein folding"/>
    <property type="evidence" value="ECO:0007669"/>
    <property type="project" value="TreeGrafter"/>
</dbReference>
<feature type="coiled-coil region" evidence="7">
    <location>
        <begin position="249"/>
        <end position="288"/>
    </location>
</feature>
<dbReference type="InterPro" id="IPR038189">
    <property type="entry name" value="Cdc37_Hsp90-bd_sf"/>
</dbReference>
<evidence type="ECO:0000256" key="5">
    <source>
        <dbReference type="ARBA" id="ARBA00023186"/>
    </source>
</evidence>
<evidence type="ECO:0000256" key="1">
    <source>
        <dbReference type="ARBA" id="ARBA00004496"/>
    </source>
</evidence>
<evidence type="ECO:0000256" key="2">
    <source>
        <dbReference type="ARBA" id="ARBA00006222"/>
    </source>
</evidence>
<dbReference type="InterPro" id="IPR013874">
    <property type="entry name" value="Cdc37_Hsp90-bd"/>
</dbReference>
<dbReference type="InterPro" id="IPR004918">
    <property type="entry name" value="Cdc37"/>
</dbReference>
<dbReference type="OrthoDB" id="440202at2759"/>
<feature type="compositionally biased region" description="Basic and acidic residues" evidence="8">
    <location>
        <begin position="58"/>
        <end position="79"/>
    </location>
</feature>
<evidence type="ECO:0000313" key="13">
    <source>
        <dbReference type="Proteomes" id="UP000801492"/>
    </source>
</evidence>
<dbReference type="Pfam" id="PF08564">
    <property type="entry name" value="CDC37_C"/>
    <property type="match status" value="1"/>
</dbReference>
<evidence type="ECO:0000259" key="11">
    <source>
        <dbReference type="SMART" id="SM01071"/>
    </source>
</evidence>
<name>A0A8K0FZP4_IGNLU</name>
<evidence type="ECO:0000256" key="6">
    <source>
        <dbReference type="ARBA" id="ARBA00031396"/>
    </source>
</evidence>
<dbReference type="SMART" id="SM01071">
    <property type="entry name" value="CDC37_N"/>
    <property type="match status" value="1"/>
</dbReference>